<keyword evidence="4" id="KW-1185">Reference proteome</keyword>
<organism evidence="3 4">
    <name type="scientific">Necator americanus</name>
    <name type="common">Human hookworm</name>
    <dbReference type="NCBI Taxonomy" id="51031"/>
    <lineage>
        <taxon>Eukaryota</taxon>
        <taxon>Metazoa</taxon>
        <taxon>Ecdysozoa</taxon>
        <taxon>Nematoda</taxon>
        <taxon>Chromadorea</taxon>
        <taxon>Rhabditida</taxon>
        <taxon>Rhabditina</taxon>
        <taxon>Rhabditomorpha</taxon>
        <taxon>Strongyloidea</taxon>
        <taxon>Ancylostomatidae</taxon>
        <taxon>Bunostominae</taxon>
        <taxon>Necator</taxon>
    </lineage>
</organism>
<reference evidence="3 4" key="1">
    <citation type="submission" date="2023-08" db="EMBL/GenBank/DDBJ databases">
        <title>A Necator americanus chromosomal reference genome.</title>
        <authorList>
            <person name="Ilik V."/>
            <person name="Petrzelkova K.J."/>
            <person name="Pardy F."/>
            <person name="Fuh T."/>
            <person name="Niatou-Singa F.S."/>
            <person name="Gouil Q."/>
            <person name="Baker L."/>
            <person name="Ritchie M.E."/>
            <person name="Jex A.R."/>
            <person name="Gazzola D."/>
            <person name="Li H."/>
            <person name="Toshio Fujiwara R."/>
            <person name="Zhan B."/>
            <person name="Aroian R.V."/>
            <person name="Pafco B."/>
            <person name="Schwarz E.M."/>
        </authorList>
    </citation>
    <scope>NUCLEOTIDE SEQUENCE [LARGE SCALE GENOMIC DNA]</scope>
    <source>
        <strain evidence="3 4">Aroian</strain>
        <tissue evidence="3">Whole animal</tissue>
    </source>
</reference>
<evidence type="ECO:0000256" key="1">
    <source>
        <dbReference type="SAM" id="MobiDB-lite"/>
    </source>
</evidence>
<name>A0ABR1EFM2_NECAM</name>
<gene>
    <name evidence="3" type="primary">Necator_chrX.g22704</name>
    <name evidence="3" type="ORF">RB195_022541</name>
</gene>
<dbReference type="InterPro" id="IPR040676">
    <property type="entry name" value="DUF5641"/>
</dbReference>
<evidence type="ECO:0000259" key="2">
    <source>
        <dbReference type="Pfam" id="PF18701"/>
    </source>
</evidence>
<proteinExistence type="predicted"/>
<sequence length="234" mass="26869">MVITFPFETCSTGSEDENYLPPEEKIAFRNRRQAKEALKSSHEYMERFWKIWSQQYLSSLRETHKLEISSKRGSRTSPTLNKVVLISDPVMPRNSWKIGIIRKLKQSLTGVVREAEIQLPNGHLVRRPVNLLVPIELDDNEEAANCESAKNEEETSAHPTDEAPEFTKETRYNLRPRKNFDYSNLANREHAISKDASYNTIAAGTTSAFQCINRSSFDSIAFRSSIRTPLFKRS</sequence>
<dbReference type="EMBL" id="JAVFWL010000006">
    <property type="protein sequence ID" value="KAK6761507.1"/>
    <property type="molecule type" value="Genomic_DNA"/>
</dbReference>
<protein>
    <recommendedName>
        <fullName evidence="2">DUF5641 domain-containing protein</fullName>
    </recommendedName>
</protein>
<accession>A0ABR1EFM2</accession>
<evidence type="ECO:0000313" key="3">
    <source>
        <dbReference type="EMBL" id="KAK6761507.1"/>
    </source>
</evidence>
<dbReference type="Proteomes" id="UP001303046">
    <property type="component" value="Unassembled WGS sequence"/>
</dbReference>
<dbReference type="Pfam" id="PF18701">
    <property type="entry name" value="DUF5641"/>
    <property type="match status" value="1"/>
</dbReference>
<feature type="domain" description="DUF5641" evidence="2">
    <location>
        <begin position="41"/>
        <end position="134"/>
    </location>
</feature>
<feature type="region of interest" description="Disordered" evidence="1">
    <location>
        <begin position="147"/>
        <end position="169"/>
    </location>
</feature>
<evidence type="ECO:0000313" key="4">
    <source>
        <dbReference type="Proteomes" id="UP001303046"/>
    </source>
</evidence>
<feature type="compositionally biased region" description="Basic and acidic residues" evidence="1">
    <location>
        <begin position="149"/>
        <end position="169"/>
    </location>
</feature>
<comment type="caution">
    <text evidence="3">The sequence shown here is derived from an EMBL/GenBank/DDBJ whole genome shotgun (WGS) entry which is preliminary data.</text>
</comment>